<dbReference type="SUPFAM" id="SSF53649">
    <property type="entry name" value="Alkaline phosphatase-like"/>
    <property type="match status" value="1"/>
</dbReference>
<dbReference type="Pfam" id="PF00884">
    <property type="entry name" value="Sulfatase"/>
    <property type="match status" value="1"/>
</dbReference>
<dbReference type="GO" id="GO:0018958">
    <property type="term" value="P:phenol-containing compound metabolic process"/>
    <property type="evidence" value="ECO:0007669"/>
    <property type="project" value="InterPro"/>
</dbReference>
<evidence type="ECO:0000313" key="6">
    <source>
        <dbReference type="EMBL" id="TPX75246.1"/>
    </source>
</evidence>
<evidence type="ECO:0000256" key="3">
    <source>
        <dbReference type="PIRSR" id="PIRSR000972-50"/>
    </source>
</evidence>
<keyword evidence="4" id="KW-0732">Signal</keyword>
<protein>
    <recommendedName>
        <fullName evidence="2">Arylsulfatase</fullName>
        <shortName evidence="2">AS</shortName>
        <ecNumber evidence="2">3.1.6.1</ecNumber>
    </recommendedName>
    <alternativeName>
        <fullName evidence="2">Aryl-sulfate sulphohydrolase</fullName>
    </alternativeName>
</protein>
<feature type="chain" id="PRO_5021316849" description="Arylsulfatase" evidence="4">
    <location>
        <begin position="19"/>
        <end position="626"/>
    </location>
</feature>
<evidence type="ECO:0000259" key="5">
    <source>
        <dbReference type="Pfam" id="PF00884"/>
    </source>
</evidence>
<dbReference type="STRING" id="246404.A0A507FIW2"/>
<dbReference type="GO" id="GO:0005539">
    <property type="term" value="F:glycosaminoglycan binding"/>
    <property type="evidence" value="ECO:0007669"/>
    <property type="project" value="TreeGrafter"/>
</dbReference>
<dbReference type="Proteomes" id="UP000320333">
    <property type="component" value="Unassembled WGS sequence"/>
</dbReference>
<dbReference type="PIRSF" id="PIRSF000972">
    <property type="entry name" value="Arylsulf_plant"/>
    <property type="match status" value="1"/>
</dbReference>
<feature type="modified residue" description="3-oxoalanine (Cys)" evidence="3">
    <location>
        <position position="68"/>
    </location>
</feature>
<comment type="caution">
    <text evidence="6">The sequence shown here is derived from an EMBL/GenBank/DDBJ whole genome shotgun (WGS) entry which is preliminary data.</text>
</comment>
<dbReference type="InterPro" id="IPR012083">
    <property type="entry name" value="Arylsulfatase"/>
</dbReference>
<name>A0A507FIW2_9FUNG</name>
<feature type="domain" description="Sulfatase N-terminal" evidence="5">
    <location>
        <begin position="24"/>
        <end position="374"/>
    </location>
</feature>
<dbReference type="CDD" id="cd16147">
    <property type="entry name" value="G6S"/>
    <property type="match status" value="1"/>
</dbReference>
<dbReference type="InterPro" id="IPR017850">
    <property type="entry name" value="Alkaline_phosphatase_core_sf"/>
</dbReference>
<dbReference type="GO" id="GO:0008449">
    <property type="term" value="F:N-acetylglucosamine-6-sulfatase activity"/>
    <property type="evidence" value="ECO:0007669"/>
    <property type="project" value="TreeGrafter"/>
</dbReference>
<dbReference type="EMBL" id="QEAP01000088">
    <property type="protein sequence ID" value="TPX75246.1"/>
    <property type="molecule type" value="Genomic_DNA"/>
</dbReference>
<comment type="similarity">
    <text evidence="1 2">Belongs to the sulfatase family.</text>
</comment>
<dbReference type="EC" id="3.1.6.1" evidence="2"/>
<feature type="signal peptide" evidence="4">
    <location>
        <begin position="1"/>
        <end position="18"/>
    </location>
</feature>
<dbReference type="Gene3D" id="3.40.720.10">
    <property type="entry name" value="Alkaline Phosphatase, subunit A"/>
    <property type="match status" value="1"/>
</dbReference>
<dbReference type="InterPro" id="IPR000917">
    <property type="entry name" value="Sulfatase_N"/>
</dbReference>
<reference evidence="6 7" key="1">
    <citation type="journal article" date="2019" name="Sci. Rep.">
        <title>Comparative genomics of chytrid fungi reveal insights into the obligate biotrophic and pathogenic lifestyle of Synchytrium endobioticum.</title>
        <authorList>
            <person name="van de Vossenberg B.T.L.H."/>
            <person name="Warris S."/>
            <person name="Nguyen H.D.T."/>
            <person name="van Gent-Pelzer M.P.E."/>
            <person name="Joly D.L."/>
            <person name="van de Geest H.C."/>
            <person name="Bonants P.J.M."/>
            <person name="Smith D.S."/>
            <person name="Levesque C.A."/>
            <person name="van der Lee T.A.J."/>
        </authorList>
    </citation>
    <scope>NUCLEOTIDE SEQUENCE [LARGE SCALE GENOMIC DNA]</scope>
    <source>
        <strain evidence="6 7">CBS 675.73</strain>
    </source>
</reference>
<evidence type="ECO:0000256" key="4">
    <source>
        <dbReference type="SAM" id="SignalP"/>
    </source>
</evidence>
<comment type="catalytic activity">
    <reaction evidence="2">
        <text>an aryl sulfate + H2O = a phenol + sulfate + H(+)</text>
        <dbReference type="Rhea" id="RHEA:17261"/>
        <dbReference type="ChEBI" id="CHEBI:15377"/>
        <dbReference type="ChEBI" id="CHEBI:15378"/>
        <dbReference type="ChEBI" id="CHEBI:16189"/>
        <dbReference type="ChEBI" id="CHEBI:33853"/>
        <dbReference type="ChEBI" id="CHEBI:140317"/>
        <dbReference type="EC" id="3.1.6.1"/>
    </reaction>
</comment>
<dbReference type="GO" id="GO:0004065">
    <property type="term" value="F:arylsulfatase activity"/>
    <property type="evidence" value="ECO:0007669"/>
    <property type="project" value="UniProtKB-UniRule"/>
</dbReference>
<keyword evidence="2" id="KW-0378">Hydrolase</keyword>
<gene>
    <name evidence="6" type="ORF">CcCBS67573_g03459</name>
</gene>
<evidence type="ECO:0000256" key="2">
    <source>
        <dbReference type="PIRNR" id="PIRNR000972"/>
    </source>
</evidence>
<evidence type="ECO:0000256" key="1">
    <source>
        <dbReference type="ARBA" id="ARBA00008779"/>
    </source>
</evidence>
<keyword evidence="7" id="KW-1185">Reference proteome</keyword>
<comment type="PTM">
    <text evidence="3">The conversion to 3-oxoalanine (also known as C-formylglycine, FGly), of a serine or cysteine residue in prokaryotes and of a cysteine residue in eukaryotes, is critical for catalytic activity.</text>
</comment>
<dbReference type="PANTHER" id="PTHR43108:SF8">
    <property type="entry name" value="SD21168P"/>
    <property type="match status" value="1"/>
</dbReference>
<proteinExistence type="inferred from homology"/>
<accession>A0A507FIW2</accession>
<sequence>MQLLSIAATLSFLASVAANAAKQPNIILLLSDDQDAGMNSLDYMPILQKYLAQEGTTFENHYTTTAICCPSRVSILKGQFAHNTNFTDVGPPTGGYDVFLEKKLNEEYLPVWLQRAGYATHYIGKFINGYGVPNHKVLPGGWNSFDALVNPWIYQFYNAVFSRNGAEPKKYPGIHQVDVIRSKAIGILKQAAKSEKPFFLYLSPSAPHTTVSFDPNDKENLKKIQCSETIPAARHKHLFPDAKIPRTPSFNPASVKGKPKYIEDLPLLNETVIETLDHWYRQRLRNLQSVDELLGAVIQQLTKSGQLDNTYIFYSTDNGYHLGLHRLNAGKTSPYEDDVHIPLLVRGPGVGRGVKRVDVSSHTDLAPTFLKLAGTHQTAFPFDGAPIHVHEHEPSNQNDAATTTTTKETLAVEFWRPLVPEYFPIQGGEENTYRSLRINGHGYSYLYTVWCNGHRELYNHTTDPYQLVNVYDKTSSSVVSRFDALLVALHDCVGETCQKPWNRIDTRIQSLGQALEGRFDASFAKHQRLVIQQCLQYYDLQNEVIVESDGKGGEIVVDRPVREIPRVGGTAAPVQQPLLVLQDGQENEGVVFENLEGTIDDIEEFGISLTKEEVDIASDPNAYDYD</sequence>
<dbReference type="PANTHER" id="PTHR43108">
    <property type="entry name" value="N-ACETYLGLUCOSAMINE-6-SULFATASE FAMILY MEMBER"/>
    <property type="match status" value="1"/>
</dbReference>
<organism evidence="6 7">
    <name type="scientific">Chytriomyces confervae</name>
    <dbReference type="NCBI Taxonomy" id="246404"/>
    <lineage>
        <taxon>Eukaryota</taxon>
        <taxon>Fungi</taxon>
        <taxon>Fungi incertae sedis</taxon>
        <taxon>Chytridiomycota</taxon>
        <taxon>Chytridiomycota incertae sedis</taxon>
        <taxon>Chytridiomycetes</taxon>
        <taxon>Chytridiales</taxon>
        <taxon>Chytriomycetaceae</taxon>
        <taxon>Chytriomyces</taxon>
    </lineage>
</organism>
<dbReference type="AlphaFoldDB" id="A0A507FIW2"/>
<dbReference type="OrthoDB" id="103349at2759"/>
<evidence type="ECO:0000313" key="7">
    <source>
        <dbReference type="Proteomes" id="UP000320333"/>
    </source>
</evidence>